<accession>A0ABP7U488</accession>
<reference evidence="2" key="1">
    <citation type="journal article" date="2019" name="Int. J. Syst. Evol. Microbiol.">
        <title>The Global Catalogue of Microorganisms (GCM) 10K type strain sequencing project: providing services to taxonomists for standard genome sequencing and annotation.</title>
        <authorList>
            <consortium name="The Broad Institute Genomics Platform"/>
            <consortium name="The Broad Institute Genome Sequencing Center for Infectious Disease"/>
            <person name="Wu L."/>
            <person name="Ma J."/>
        </authorList>
    </citation>
    <scope>NUCLEOTIDE SEQUENCE [LARGE SCALE GENOMIC DNA]</scope>
    <source>
        <strain evidence="2">JCM 17564</strain>
    </source>
</reference>
<dbReference type="InterPro" id="IPR046788">
    <property type="entry name" value="Methyltransf_35"/>
</dbReference>
<proteinExistence type="predicted"/>
<dbReference type="Proteomes" id="UP001424459">
    <property type="component" value="Unassembled WGS sequence"/>
</dbReference>
<dbReference type="RefSeq" id="WP_344696430.1">
    <property type="nucleotide sequence ID" value="NZ_BAABBR010000001.1"/>
</dbReference>
<comment type="caution">
    <text evidence="1">The sequence shown here is derived from an EMBL/GenBank/DDBJ whole genome shotgun (WGS) entry which is preliminary data.</text>
</comment>
<sequence>MASFDVVNYSLRPSKSIQRQLVFEGVKKLQAQLDLDRLVYVGFGSIWFTDFVLAHKLLGVDDMVSIESNEVGYRRAVFNSPYATVRVRHGFSSAVLPSLYEDEIVRGRPWLVWLDYDKEFNADLKEDVVALVENAPTNSILLVTFNGNEMKYDKAPERPEHLKRLFGSVVPDDLPTRACKDDRMQETLADFSLQMMQSVAADLARPGGFVPAFRLIYRDVAPMVTVGGVLPARGAARIASEVVRAADWPCRPQKPIVAPHLTVREAASLQSRLPCVGRLERADVQALGFDLEDDQLEAFQAYYRHYPAYAQIVA</sequence>
<evidence type="ECO:0000313" key="2">
    <source>
        <dbReference type="Proteomes" id="UP001424459"/>
    </source>
</evidence>
<dbReference type="Pfam" id="PF20553">
    <property type="entry name" value="Methyltransf_35"/>
    <property type="match status" value="1"/>
</dbReference>
<organism evidence="1 2">
    <name type="scientific">Sphingomonas rosea</name>
    <dbReference type="NCBI Taxonomy" id="335605"/>
    <lineage>
        <taxon>Bacteria</taxon>
        <taxon>Pseudomonadati</taxon>
        <taxon>Pseudomonadota</taxon>
        <taxon>Alphaproteobacteria</taxon>
        <taxon>Sphingomonadales</taxon>
        <taxon>Sphingomonadaceae</taxon>
        <taxon>Sphingomonas</taxon>
    </lineage>
</organism>
<protein>
    <submittedName>
        <fullName evidence="1">Uncharacterized protein</fullName>
    </submittedName>
</protein>
<evidence type="ECO:0000313" key="1">
    <source>
        <dbReference type="EMBL" id="GAA4035689.1"/>
    </source>
</evidence>
<dbReference type="EMBL" id="BAABBR010000001">
    <property type="protein sequence ID" value="GAA4035689.1"/>
    <property type="molecule type" value="Genomic_DNA"/>
</dbReference>
<gene>
    <name evidence="1" type="ORF">GCM10022281_15140</name>
</gene>
<keyword evidence="2" id="KW-1185">Reference proteome</keyword>
<name>A0ABP7U488_9SPHN</name>